<name>A0ABD5YNC4_9EURY</name>
<dbReference type="EMBL" id="JBHTAX010000001">
    <property type="protein sequence ID" value="MFC7189927.1"/>
    <property type="molecule type" value="Genomic_DNA"/>
</dbReference>
<dbReference type="PANTHER" id="PTHR12110">
    <property type="entry name" value="HYDROXYPYRUVATE ISOMERASE"/>
    <property type="match status" value="1"/>
</dbReference>
<gene>
    <name evidence="2" type="ORF">ACFQL7_08705</name>
</gene>
<proteinExistence type="predicted"/>
<dbReference type="AlphaFoldDB" id="A0ABD5YNC4"/>
<dbReference type="Pfam" id="PF01261">
    <property type="entry name" value="AP_endonuc_2"/>
    <property type="match status" value="1"/>
</dbReference>
<evidence type="ECO:0000313" key="3">
    <source>
        <dbReference type="Proteomes" id="UP001596417"/>
    </source>
</evidence>
<dbReference type="PANTHER" id="PTHR12110:SF21">
    <property type="entry name" value="XYLOSE ISOMERASE-LIKE TIM BARREL DOMAIN-CONTAINING PROTEIN"/>
    <property type="match status" value="1"/>
</dbReference>
<comment type="caution">
    <text evidence="2">The sequence shown here is derived from an EMBL/GenBank/DDBJ whole genome shotgun (WGS) entry which is preliminary data.</text>
</comment>
<reference evidence="2 3" key="1">
    <citation type="journal article" date="2019" name="Int. J. Syst. Evol. Microbiol.">
        <title>The Global Catalogue of Microorganisms (GCM) 10K type strain sequencing project: providing services to taxonomists for standard genome sequencing and annotation.</title>
        <authorList>
            <consortium name="The Broad Institute Genomics Platform"/>
            <consortium name="The Broad Institute Genome Sequencing Center for Infectious Disease"/>
            <person name="Wu L."/>
            <person name="Ma J."/>
        </authorList>
    </citation>
    <scope>NUCLEOTIDE SEQUENCE [LARGE SCALE GENOMIC DNA]</scope>
    <source>
        <strain evidence="2 3">RDMS1</strain>
    </source>
</reference>
<dbReference type="GO" id="GO:0016853">
    <property type="term" value="F:isomerase activity"/>
    <property type="evidence" value="ECO:0007669"/>
    <property type="project" value="UniProtKB-KW"/>
</dbReference>
<dbReference type="InterPro" id="IPR013022">
    <property type="entry name" value="Xyl_isomerase-like_TIM-brl"/>
</dbReference>
<dbReference type="InterPro" id="IPR036237">
    <property type="entry name" value="Xyl_isomerase-like_sf"/>
</dbReference>
<organism evidence="2 3">
    <name type="scientific">Halocatena marina</name>
    <dbReference type="NCBI Taxonomy" id="2934937"/>
    <lineage>
        <taxon>Archaea</taxon>
        <taxon>Methanobacteriati</taxon>
        <taxon>Methanobacteriota</taxon>
        <taxon>Stenosarchaea group</taxon>
        <taxon>Halobacteria</taxon>
        <taxon>Halobacteriales</taxon>
        <taxon>Natronomonadaceae</taxon>
        <taxon>Halocatena</taxon>
    </lineage>
</organism>
<evidence type="ECO:0000313" key="2">
    <source>
        <dbReference type="EMBL" id="MFC7189927.1"/>
    </source>
</evidence>
<dbReference type="Proteomes" id="UP001596417">
    <property type="component" value="Unassembled WGS sequence"/>
</dbReference>
<dbReference type="GeneID" id="76199495"/>
<feature type="domain" description="Xylose isomerase-like TIM barrel" evidence="1">
    <location>
        <begin position="21"/>
        <end position="250"/>
    </location>
</feature>
<evidence type="ECO:0000259" key="1">
    <source>
        <dbReference type="Pfam" id="PF01261"/>
    </source>
</evidence>
<sequence length="274" mass="30302">MKFALNQMGFPRAELAENATLLADVGYDGIEPNLTADGPLWDDEAVDAFSQQTNDLDLSVPAVSTTLHWDRQLSGADKETRSAGIEAAERMIEVADALGAGAVLIVPAVVDQETSYDEAYDRALSAVQTLARTGDEYGVTICIENVWNDFLLSPLEFAEFIDRAGDAGPVGAYFDVGNVRRFGHPEQWIRLLGERIERVHVKDYRTDIDTIDGFTYPLEGDIDWTAVVDTLDEIGYDGWVTAEVPPYRTAPERLPPRLLGDLVHLFSATEYTDR</sequence>
<dbReference type="RefSeq" id="WP_264554681.1">
    <property type="nucleotide sequence ID" value="NZ_CP109979.1"/>
</dbReference>
<keyword evidence="3" id="KW-1185">Reference proteome</keyword>
<dbReference type="InterPro" id="IPR050312">
    <property type="entry name" value="IolE/XylAMocC-like"/>
</dbReference>
<dbReference type="SUPFAM" id="SSF51658">
    <property type="entry name" value="Xylose isomerase-like"/>
    <property type="match status" value="1"/>
</dbReference>
<protein>
    <submittedName>
        <fullName evidence="2">Sugar phosphate isomerase/epimerase family protein</fullName>
    </submittedName>
</protein>
<dbReference type="Gene3D" id="3.20.20.150">
    <property type="entry name" value="Divalent-metal-dependent TIM barrel enzymes"/>
    <property type="match status" value="1"/>
</dbReference>
<accession>A0ABD5YNC4</accession>
<keyword evidence="2" id="KW-0413">Isomerase</keyword>